<sequence>MTTEETSDSKIEVPPNQFRMRRLQVLNWGTFSQLHDMPIAEKGFLITGPSGAGKSTLLDAIAALLVPPKWHDFNAAAREGDRARKNDRNLLSYLRGAYAEQKDSESGEYVVRYLRENTTRSALALSYRNALGRTVTIAQFLYIKGTSNNPQDVKRLYMIFEREFDLKELDGIDIDIRKIKHAFDGQAHINDEFRPHAERFRRLLGIEHEMALRLLQKTQSAKNLGDLNLFLREFMLDPPDTFEVADRLVKEFGELDQAHQSVITARLQIETLKPARELFEERKTLNEQYLALSRLQQDLEAFTEQLRCKLFSERIAELSLKVQQTRAVIEQKESAKLAEREKLSVLEQLHQEKGGGLIERLKNDRVQAEHSKTEKILKLGQVQQACGALGWETPASAESFVAMVTEARGLLSDLQSRGDVMLQKLLDARTLKRALEERLTECRREVESLRRQPSNIPSHMLRLRKQICTAISVHEDSLPFVGELLEVRAEETEWRGAIERVLHGFALSVLVEDRHYNALTNYVNSTNLGMRLVYYKTSSTTSRTDRTAPLNSLVSKLTFKGHACSPWLKSDLIERFNFDCVSSPQALRASERPAVTIEGLIKSSKARHEKDDRRDINDKRFWVLGFDNRAKLAIFEREEQELTAQLKAKNNEIESIESENKKLSADGLRWQTLANLSWKDIDATPSIDRIRDLNEQIRQLESTNSNLQSLGEQMENKRKKVREIEDDIAELNGEEREHKRALDKCKNDLSEKFEQWGQAEIASEHREELKRRFDWEANTVGLNNLDKTGHRVDKLIEEELKELTASMEQQKQKIETTFATFKREWSTESANMDETLASAGDYFQLLVRLENDNLPKYEDKFFDLLHNQSNQNLAALNTHITNGRKMIYERMEMVNFSLSRAPFNPETFLRIHTQDRNLEQVREFRQEISNALSHAWSSGDREQAESRFNVLRKLVKRLSSQETEDKNWKKMVLDVREHVEFVGLEIDADGCEIESYRSGAGKSGGQRQKLATTCLAAALNYQLSRDEELKPTYAAIVLDEAFDKADNEFTAAAMNIFKEFGFQMIVATPLKSVMTLEPFIGGAAFVDIRDRRVSMQLPLEYDNIGKRLKLTEEMRRDVESAIATS</sequence>
<dbReference type="SUPFAM" id="SSF52540">
    <property type="entry name" value="P-loop containing nucleoside triphosphate hydrolases"/>
    <property type="match status" value="2"/>
</dbReference>
<dbReference type="PANTHER" id="PTHR32182:SF0">
    <property type="entry name" value="DNA REPLICATION AND REPAIR PROTEIN RECF"/>
    <property type="match status" value="1"/>
</dbReference>
<dbReference type="Proteomes" id="UP000664277">
    <property type="component" value="Unassembled WGS sequence"/>
</dbReference>
<proteinExistence type="predicted"/>
<dbReference type="AlphaFoldDB" id="A0A8J7TK54"/>
<keyword evidence="1" id="KW-0175">Coiled coil</keyword>
<feature type="coiled-coil region" evidence="1">
    <location>
        <begin position="690"/>
        <end position="748"/>
    </location>
</feature>
<reference evidence="2" key="1">
    <citation type="submission" date="2021-02" db="EMBL/GenBank/DDBJ databases">
        <title>Genome-Resolved Metagenomics of a Microbial Community Performing Photosynthetic Biological Nutrient Removal.</title>
        <authorList>
            <person name="Mcdaniel E.A."/>
        </authorList>
    </citation>
    <scope>NUCLEOTIDE SEQUENCE</scope>
    <source>
        <strain evidence="2">UWPOB_OBS1</strain>
    </source>
</reference>
<feature type="coiled-coil region" evidence="1">
    <location>
        <begin position="425"/>
        <end position="452"/>
    </location>
</feature>
<organism evidence="2 3">
    <name type="scientific">Candidatus Obscuribacter phosphatis</name>
    <dbReference type="NCBI Taxonomy" id="1906157"/>
    <lineage>
        <taxon>Bacteria</taxon>
        <taxon>Bacillati</taxon>
        <taxon>Candidatus Melainabacteria</taxon>
        <taxon>Candidatus Obscuribacterales</taxon>
        <taxon>Candidatus Obscuribacteraceae</taxon>
        <taxon>Candidatus Obscuribacter</taxon>
    </lineage>
</organism>
<dbReference type="InterPro" id="IPR027417">
    <property type="entry name" value="P-loop_NTPase"/>
</dbReference>
<dbReference type="EMBL" id="JAFLCK010000002">
    <property type="protein sequence ID" value="MBN8659094.1"/>
    <property type="molecule type" value="Genomic_DNA"/>
</dbReference>
<dbReference type="CDD" id="cd00267">
    <property type="entry name" value="ABC_ATPase"/>
    <property type="match status" value="1"/>
</dbReference>
<protein>
    <recommendedName>
        <fullName evidence="4">ATP-binding protein</fullName>
    </recommendedName>
</protein>
<dbReference type="Gene3D" id="3.40.1140.10">
    <property type="match status" value="1"/>
</dbReference>
<dbReference type="Pfam" id="PF13555">
    <property type="entry name" value="AAA_29"/>
    <property type="match status" value="1"/>
</dbReference>
<comment type="caution">
    <text evidence="2">The sequence shown here is derived from an EMBL/GenBank/DDBJ whole genome shotgun (WGS) entry which is preliminary data.</text>
</comment>
<dbReference type="Pfam" id="PF13558">
    <property type="entry name" value="SbcC_Walker_B"/>
    <property type="match status" value="1"/>
</dbReference>
<name>A0A8J7TK54_9BACT</name>
<accession>A0A8J7TK54</accession>
<dbReference type="Gene3D" id="3.40.50.300">
    <property type="entry name" value="P-loop containing nucleotide triphosphate hydrolases"/>
    <property type="match status" value="1"/>
</dbReference>
<evidence type="ECO:0000313" key="2">
    <source>
        <dbReference type="EMBL" id="MBN8659094.1"/>
    </source>
</evidence>
<gene>
    <name evidence="2" type="ORF">J0M35_01940</name>
</gene>
<evidence type="ECO:0000256" key="1">
    <source>
        <dbReference type="SAM" id="Coils"/>
    </source>
</evidence>
<feature type="coiled-coil region" evidence="1">
    <location>
        <begin position="285"/>
        <end position="335"/>
    </location>
</feature>
<dbReference type="GO" id="GO:0006302">
    <property type="term" value="P:double-strand break repair"/>
    <property type="evidence" value="ECO:0007669"/>
    <property type="project" value="TreeGrafter"/>
</dbReference>
<evidence type="ECO:0008006" key="4">
    <source>
        <dbReference type="Google" id="ProtNLM"/>
    </source>
</evidence>
<feature type="coiled-coil region" evidence="1">
    <location>
        <begin position="632"/>
        <end position="666"/>
    </location>
</feature>
<evidence type="ECO:0000313" key="3">
    <source>
        <dbReference type="Proteomes" id="UP000664277"/>
    </source>
</evidence>
<dbReference type="PANTHER" id="PTHR32182">
    <property type="entry name" value="DNA REPLICATION AND REPAIR PROTEIN RECF"/>
    <property type="match status" value="1"/>
</dbReference>
<dbReference type="GO" id="GO:0000731">
    <property type="term" value="P:DNA synthesis involved in DNA repair"/>
    <property type="evidence" value="ECO:0007669"/>
    <property type="project" value="TreeGrafter"/>
</dbReference>